<dbReference type="AlphaFoldDB" id="A0A2N5XVF1"/>
<dbReference type="GO" id="GO:0045259">
    <property type="term" value="C:proton-transporting ATP synthase complex"/>
    <property type="evidence" value="ECO:0007669"/>
    <property type="project" value="UniProtKB-UniRule"/>
</dbReference>
<gene>
    <name evidence="3" type="ORF">C0081_04850</name>
</gene>
<evidence type="ECO:0000313" key="4">
    <source>
        <dbReference type="Proteomes" id="UP000234881"/>
    </source>
</evidence>
<feature type="transmembrane region" description="Helical" evidence="2">
    <location>
        <begin position="87"/>
        <end position="108"/>
    </location>
</feature>
<dbReference type="PIRSF" id="PIRSF032126">
    <property type="entry name" value="F0F1_ATP_synthase_subunit_I"/>
    <property type="match status" value="1"/>
</dbReference>
<dbReference type="InterPro" id="IPR032820">
    <property type="entry name" value="ATPase_put"/>
</dbReference>
<keyword evidence="1" id="KW-0375">Hydrogen ion transport</keyword>
<comment type="caution">
    <text evidence="3">The sequence shown here is derived from an EMBL/GenBank/DDBJ whole genome shotgun (WGS) entry which is preliminary data.</text>
</comment>
<keyword evidence="2" id="KW-1133">Transmembrane helix</keyword>
<keyword evidence="1" id="KW-0813">Transport</keyword>
<keyword evidence="2" id="KW-0812">Transmembrane</keyword>
<organism evidence="3 4">
    <name type="scientific">Cohaesibacter celericrescens</name>
    <dbReference type="NCBI Taxonomy" id="2067669"/>
    <lineage>
        <taxon>Bacteria</taxon>
        <taxon>Pseudomonadati</taxon>
        <taxon>Pseudomonadota</taxon>
        <taxon>Alphaproteobacteria</taxon>
        <taxon>Hyphomicrobiales</taxon>
        <taxon>Cohaesibacteraceae</taxon>
    </lineage>
</organism>
<comment type="function">
    <text evidence="1">A possible function for this protein is to guide the assembly of the membrane sector of the ATPase enzyme complex.</text>
</comment>
<dbReference type="InterPro" id="IPR016989">
    <property type="entry name" value="Atp1_alphaprobac"/>
</dbReference>
<keyword evidence="1" id="KW-0406">Ion transport</keyword>
<protein>
    <recommendedName>
        <fullName evidence="1">ATP synthase protein I</fullName>
    </recommendedName>
</protein>
<comment type="similarity">
    <text evidence="1">Belongs to the bacterial AtpI family.</text>
</comment>
<dbReference type="Proteomes" id="UP000234881">
    <property type="component" value="Unassembled WGS sequence"/>
</dbReference>
<dbReference type="RefSeq" id="WP_101532676.1">
    <property type="nucleotide sequence ID" value="NZ_JBFHIU010000001.1"/>
</dbReference>
<name>A0A2N5XVF1_9HYPH</name>
<dbReference type="GO" id="GO:1902600">
    <property type="term" value="P:proton transmembrane transport"/>
    <property type="evidence" value="ECO:0007669"/>
    <property type="project" value="UniProtKB-KW"/>
</dbReference>
<keyword evidence="1 2" id="KW-0472">Membrane</keyword>
<evidence type="ECO:0000313" key="3">
    <source>
        <dbReference type="EMBL" id="PLW78425.1"/>
    </source>
</evidence>
<dbReference type="OrthoDB" id="15401at2"/>
<evidence type="ECO:0000256" key="1">
    <source>
        <dbReference type="PIRNR" id="PIRNR032126"/>
    </source>
</evidence>
<evidence type="ECO:0000256" key="2">
    <source>
        <dbReference type="SAM" id="Phobius"/>
    </source>
</evidence>
<sequence>MTGNKDTETPSEISVDIDDGKLDNRLGELDASLAKLRGAKATDLRQQQDNQSGASGMAMAWRLGSEFVSGVLVGGGIGWMIDAWFGLAPWGMIAFLLLGFLAGMLNMLRSAGKMPPPGA</sequence>
<dbReference type="Pfam" id="PF09527">
    <property type="entry name" value="ATPase_gene1"/>
    <property type="match status" value="1"/>
</dbReference>
<reference evidence="3 4" key="1">
    <citation type="submission" date="2018-01" db="EMBL/GenBank/DDBJ databases">
        <title>The draft genome sequence of Cohaesibacter sp. H1304.</title>
        <authorList>
            <person name="Wang N.-N."/>
            <person name="Du Z.-J."/>
        </authorList>
    </citation>
    <scope>NUCLEOTIDE SEQUENCE [LARGE SCALE GENOMIC DNA]</scope>
    <source>
        <strain evidence="3 4">H1304</strain>
    </source>
</reference>
<dbReference type="EMBL" id="PKUQ01000008">
    <property type="protein sequence ID" value="PLW78425.1"/>
    <property type="molecule type" value="Genomic_DNA"/>
</dbReference>
<proteinExistence type="inferred from homology"/>
<feature type="transmembrane region" description="Helical" evidence="2">
    <location>
        <begin position="60"/>
        <end position="81"/>
    </location>
</feature>
<keyword evidence="4" id="KW-1185">Reference proteome</keyword>
<accession>A0A2N5XVF1</accession>